<gene>
    <name evidence="1" type="ORF">Tco025E_01730</name>
</gene>
<dbReference type="EMBL" id="MKKU01000060">
    <property type="protein sequence ID" value="RNF26025.1"/>
    <property type="molecule type" value="Genomic_DNA"/>
</dbReference>
<comment type="caution">
    <text evidence="1">The sequence shown here is derived from an EMBL/GenBank/DDBJ whole genome shotgun (WGS) entry which is preliminary data.</text>
</comment>
<evidence type="ECO:0000313" key="1">
    <source>
        <dbReference type="EMBL" id="RNF26025.1"/>
    </source>
</evidence>
<dbReference type="GeneID" id="40315341"/>
<reference evidence="1 2" key="1">
    <citation type="journal article" date="2018" name="BMC Genomics">
        <title>Genomic comparison of Trypanosoma conorhini and Trypanosoma rangeli to Trypanosoma cruzi strains of high and low virulence.</title>
        <authorList>
            <person name="Bradwell K.R."/>
            <person name="Koparde V.N."/>
            <person name="Matveyev A.V."/>
            <person name="Serrano M.G."/>
            <person name="Alves J.M."/>
            <person name="Parikh H."/>
            <person name="Huang B."/>
            <person name="Lee V."/>
            <person name="Espinosa-Alvarez O."/>
            <person name="Ortiz P.A."/>
            <person name="Costa-Martins A.G."/>
            <person name="Teixeira M.M."/>
            <person name="Buck G.A."/>
        </authorList>
    </citation>
    <scope>NUCLEOTIDE SEQUENCE [LARGE SCALE GENOMIC DNA]</scope>
    <source>
        <strain evidence="1 2">025E</strain>
    </source>
</reference>
<organism evidence="1 2">
    <name type="scientific">Trypanosoma conorhini</name>
    <dbReference type="NCBI Taxonomy" id="83891"/>
    <lineage>
        <taxon>Eukaryota</taxon>
        <taxon>Discoba</taxon>
        <taxon>Euglenozoa</taxon>
        <taxon>Kinetoplastea</taxon>
        <taxon>Metakinetoplastina</taxon>
        <taxon>Trypanosomatida</taxon>
        <taxon>Trypanosomatidae</taxon>
        <taxon>Trypanosoma</taxon>
    </lineage>
</organism>
<accession>A0A3R7N648</accession>
<dbReference type="RefSeq" id="XP_029231231.1">
    <property type="nucleotide sequence ID" value="XM_029368667.1"/>
</dbReference>
<proteinExistence type="predicted"/>
<dbReference type="Proteomes" id="UP000284403">
    <property type="component" value="Unassembled WGS sequence"/>
</dbReference>
<keyword evidence="2" id="KW-1185">Reference proteome</keyword>
<dbReference type="OrthoDB" id="271367at2759"/>
<dbReference type="AlphaFoldDB" id="A0A3R7N648"/>
<protein>
    <submittedName>
        <fullName evidence="1">Uncharacterized protein</fullName>
    </submittedName>
</protein>
<name>A0A3R7N648_9TRYP</name>
<sequence length="883" mass="96041">MEERVPPNVWIAVQTFLEAGSVEAGAFLRDLLRRSTCTARITRQSLPPLLFREAVTRFCAGALSSSPLLLVAIMNRLFCMQAIPDAMARPVNDARPTDFADLLLFYMDALCATELPAPVMEQLYLCVSALLLLQPDANVVEALRAVFGGVVSETAGDIRSFMKLLSGVMSVLSDPRVSLGPVRRSTQRMCVQKNMHLVLALFSFTLEGDVAAQAPIIAQGVSFLSEGGAYEPQEIAPLFWAQLPASAFWRLALERLRQGIASEAILEAVCAVLRAITVLDTSAVSLLLTALEAVLDDRTQAPLLHVCRVISSSLESAVEEVVVQFGAEHVLYQALAAGAQTLKRVLEQPEAVAAAPPELVPTLCEGLSVLSQVLSPLPVPGMDPTDDPDDYAMAMEDIRRRNTQKEEALRRLAEFLKGCLASLLVWLGRFSAPDVNSVALYVAQNDNDAFVVWHDEPPVALFTTYERLCILLSPAQDAQIRALAARGCLTVAAWNAELSYLALVAGGEAVVQQRQALLFPIVVSRHKGKWGSEQKDRVVSSLTVLLRVTVMDSGDVATAAAICESLRQLNAPFLPGVVECLWQGLYLPCGNDNAPRCVLASYLSTMLEQGFVSLPPGALETSHLDDYSLAELRSCVLGSLQDICSVMGLLQRMDPEAAQSHRVAERIAKWVQAAVATGLLGLEQYTQALQQWYTVNPLHFCISWRLMRGLQPTSAAGFLADALERYISCKNDSGDMNWTIASDCFSSYVLDTLAASPQAPRLHGVLSSLMATAASVGDGNTQCRLRAVVRGGIALLQSQHCSSIHKFELFYAASKEYIKLHHGLWGTVSCLEADEDDLLWGLARLGTAAQMAGVKLPVDAPTWLQEVRNAVDEFEIQRVLKRV</sequence>
<evidence type="ECO:0000313" key="2">
    <source>
        <dbReference type="Proteomes" id="UP000284403"/>
    </source>
</evidence>